<dbReference type="Proteomes" id="UP001432000">
    <property type="component" value="Chromosome"/>
</dbReference>
<evidence type="ECO:0000313" key="3">
    <source>
        <dbReference type="EMBL" id="WXG66555.1"/>
    </source>
</evidence>
<organism evidence="3 4">
    <name type="scientific">Rhodococcus sovatensis</name>
    <dbReference type="NCBI Taxonomy" id="1805840"/>
    <lineage>
        <taxon>Bacteria</taxon>
        <taxon>Bacillati</taxon>
        <taxon>Actinomycetota</taxon>
        <taxon>Actinomycetes</taxon>
        <taxon>Mycobacteriales</taxon>
        <taxon>Nocardiaceae</taxon>
        <taxon>Rhodococcus</taxon>
    </lineage>
</organism>
<dbReference type="Gene3D" id="3.40.50.620">
    <property type="entry name" value="HUPs"/>
    <property type="match status" value="2"/>
</dbReference>
<dbReference type="InterPro" id="IPR006016">
    <property type="entry name" value="UspA"/>
</dbReference>
<evidence type="ECO:0000259" key="2">
    <source>
        <dbReference type="Pfam" id="PF00582"/>
    </source>
</evidence>
<dbReference type="PANTHER" id="PTHR46268:SF6">
    <property type="entry name" value="UNIVERSAL STRESS PROTEIN UP12"/>
    <property type="match status" value="1"/>
</dbReference>
<name>A0ABZ2PCE5_9NOCA</name>
<sequence length="292" mass="30383">MNGTGERVRPVVVGIDSSDGSRAAARWAAMYARSIGAPLRLIHVVPEGDWYGSAAFVDGGALEDDLRRVGKEYLSRASAEATDAAPGVVVEAVCADGSLAGVLATVPAELVVLGTPRTNVARDLLLGSNTIRVVNHVQSPVLVWRSAAESGEEVRPIVVGVDGSSESDRAFSIALDMAHTLGVPLVGANFWGVAAHVGLGLGAGYIDWDKVRADEKLWLDTHVSVMREKFPDVKLSTVSADSSPARGLRALSSGALIVAVGSRGRGTLRGAALGSVSQNLLHHAESAVLIVR</sequence>
<evidence type="ECO:0000313" key="4">
    <source>
        <dbReference type="Proteomes" id="UP001432000"/>
    </source>
</evidence>
<dbReference type="PRINTS" id="PR01438">
    <property type="entry name" value="UNVRSLSTRESS"/>
</dbReference>
<dbReference type="EMBL" id="CP147846">
    <property type="protein sequence ID" value="WXG66555.1"/>
    <property type="molecule type" value="Genomic_DNA"/>
</dbReference>
<dbReference type="Pfam" id="PF00582">
    <property type="entry name" value="Usp"/>
    <property type="match status" value="2"/>
</dbReference>
<comment type="similarity">
    <text evidence="1">Belongs to the universal stress protein A family.</text>
</comment>
<dbReference type="SUPFAM" id="SSF52402">
    <property type="entry name" value="Adenine nucleotide alpha hydrolases-like"/>
    <property type="match status" value="2"/>
</dbReference>
<keyword evidence="4" id="KW-1185">Reference proteome</keyword>
<accession>A0ABZ2PCE5</accession>
<feature type="domain" description="UspA" evidence="2">
    <location>
        <begin position="9"/>
        <end position="144"/>
    </location>
</feature>
<dbReference type="InterPro" id="IPR014729">
    <property type="entry name" value="Rossmann-like_a/b/a_fold"/>
</dbReference>
<reference evidence="3 4" key="1">
    <citation type="submission" date="2024-03" db="EMBL/GenBank/DDBJ databases">
        <title>Natural products discovery in diverse microorganisms through a two-stage MS feature dereplication strategy.</title>
        <authorList>
            <person name="Zhang R."/>
        </authorList>
    </citation>
    <scope>NUCLEOTIDE SEQUENCE [LARGE SCALE GENOMIC DNA]</scope>
    <source>
        <strain evidence="3 4">18930</strain>
    </source>
</reference>
<proteinExistence type="inferred from homology"/>
<dbReference type="CDD" id="cd00293">
    <property type="entry name" value="USP-like"/>
    <property type="match status" value="1"/>
</dbReference>
<evidence type="ECO:0000256" key="1">
    <source>
        <dbReference type="ARBA" id="ARBA00008791"/>
    </source>
</evidence>
<protein>
    <submittedName>
        <fullName evidence="3">Universal stress protein</fullName>
    </submittedName>
</protein>
<gene>
    <name evidence="3" type="ORF">WDS16_14730</name>
</gene>
<dbReference type="RefSeq" id="WP_338886002.1">
    <property type="nucleotide sequence ID" value="NZ_CP147846.1"/>
</dbReference>
<dbReference type="PANTHER" id="PTHR46268">
    <property type="entry name" value="STRESS RESPONSE PROTEIN NHAX"/>
    <property type="match status" value="1"/>
</dbReference>
<dbReference type="InterPro" id="IPR006015">
    <property type="entry name" value="Universal_stress_UspA"/>
</dbReference>
<feature type="domain" description="UspA" evidence="2">
    <location>
        <begin position="155"/>
        <end position="292"/>
    </location>
</feature>